<dbReference type="EMBL" id="MSTN01000005">
    <property type="protein sequence ID" value="OPD52133.1"/>
    <property type="molecule type" value="Genomic_DNA"/>
</dbReference>
<proteinExistence type="predicted"/>
<dbReference type="AlphaFoldDB" id="A0ABD6R7Z4"/>
<dbReference type="Proteomes" id="UP000190187">
    <property type="component" value="Unassembled WGS sequence"/>
</dbReference>
<evidence type="ECO:0008006" key="3">
    <source>
        <dbReference type="Google" id="ProtNLM"/>
    </source>
</evidence>
<evidence type="ECO:0000313" key="1">
    <source>
        <dbReference type="EMBL" id="OPD52133.1"/>
    </source>
</evidence>
<accession>A0ABD6R7Z4</accession>
<dbReference type="Gene3D" id="3.40.630.30">
    <property type="match status" value="1"/>
</dbReference>
<protein>
    <recommendedName>
        <fullName evidence="3">N-acetyltransferase</fullName>
    </recommendedName>
</protein>
<name>A0ABD6R7Z4_BACTU</name>
<reference evidence="1 2" key="1">
    <citation type="submission" date="2017-01" db="EMBL/GenBank/DDBJ databases">
        <title>Draft Genome Sequence of Bacillus thuringiensis DNG9.</title>
        <authorList>
            <person name="Rosana A.R."/>
            <person name="Daas M.S."/>
            <person name="Acedo J.Z."/>
            <person name="Case R.J."/>
            <person name="Vederas J.C."/>
            <person name="Nateche F."/>
            <person name="Kebbouche-Gana S."/>
        </authorList>
    </citation>
    <scope>NUCLEOTIDE SEQUENCE [LARGE SCALE GENOMIC DNA]</scope>
    <source>
        <strain evidence="1 2">DNG9</strain>
    </source>
</reference>
<sequence>MMNDVIEHIRISQLDVKDSFFSSLIEDYEGFEGWFEKKSYQGEKAYVLRENGVQGFLYLKEEDESDYDITPKFEKKRRLKIGTFKINPHGTVLGERFIGIILKRMLEGNYFECYVTVFEKQAKLIEIFEKYGFWLWGKKKNGELVYVKTLEKKNNIFTDFPCIQLEGNNKFVLSIYPKYHTRLFPFSKLETERNHKIEDLSFTNTIEKVYLAGMTGMEKIQSGDMLVIYRTAEWGKSARWNSVATSICTVVERKHISEFNNIEEFIKYCGKGTIFNGLELEELWQFKKYPHIIKMLYNISLPKRVVRNELIEKGVIRSTDYAGFIPLTSSQFEKILELGEVNESFIID</sequence>
<evidence type="ECO:0000313" key="2">
    <source>
        <dbReference type="Proteomes" id="UP000190187"/>
    </source>
</evidence>
<organism evidence="1 2">
    <name type="scientific">Bacillus thuringiensis</name>
    <dbReference type="NCBI Taxonomy" id="1428"/>
    <lineage>
        <taxon>Bacteria</taxon>
        <taxon>Bacillati</taxon>
        <taxon>Bacillota</taxon>
        <taxon>Bacilli</taxon>
        <taxon>Bacillales</taxon>
        <taxon>Bacillaceae</taxon>
        <taxon>Bacillus</taxon>
        <taxon>Bacillus cereus group</taxon>
    </lineage>
</organism>
<comment type="caution">
    <text evidence="1">The sequence shown here is derived from an EMBL/GenBank/DDBJ whole genome shotgun (WGS) entry which is preliminary data.</text>
</comment>
<gene>
    <name evidence="1" type="ORF">BVF97_16015</name>
</gene>